<accession>A0A0F4YIX0</accession>
<feature type="transmembrane region" description="Helical" evidence="1">
    <location>
        <begin position="59"/>
        <end position="78"/>
    </location>
</feature>
<keyword evidence="1" id="KW-1133">Transmembrane helix</keyword>
<organism evidence="2 3">
    <name type="scientific">Rasamsonia emersonii (strain ATCC 16479 / CBS 393.64 / IMI 116815)</name>
    <dbReference type="NCBI Taxonomy" id="1408163"/>
    <lineage>
        <taxon>Eukaryota</taxon>
        <taxon>Fungi</taxon>
        <taxon>Dikarya</taxon>
        <taxon>Ascomycota</taxon>
        <taxon>Pezizomycotina</taxon>
        <taxon>Eurotiomycetes</taxon>
        <taxon>Eurotiomycetidae</taxon>
        <taxon>Eurotiales</taxon>
        <taxon>Trichocomaceae</taxon>
        <taxon>Rasamsonia</taxon>
    </lineage>
</organism>
<protein>
    <recommendedName>
        <fullName evidence="4">Tetraspanin</fullName>
    </recommendedName>
</protein>
<keyword evidence="3" id="KW-1185">Reference proteome</keyword>
<evidence type="ECO:0000313" key="3">
    <source>
        <dbReference type="Proteomes" id="UP000053958"/>
    </source>
</evidence>
<sequence length="264" mass="29231">MAKIDKVLLTYAGADLLFVLGGVLLLVASLVLERRTQSAPTLETAPDILLFKMVPFKAAIVNAIFVFVTFVISIPGLLMSDNRFWLKLQGWMILVCGTFTLVLGVIVWFETLRTRAELGTVWGQQTAAMQSLLQQRFQCCGYFNSTSPPFVGDSVCTTPLVAAETQGRRTQGPQGEGAVPLNRCQGWGLCHLKGKEKRQGIFQVKSFDRVSSVRLRLRRTIGIGCGSYIDNRKPSDLVIFVFRLTNNLKVPDEESILSNCTDHA</sequence>
<dbReference type="EMBL" id="LASV01000481">
    <property type="protein sequence ID" value="KKA18222.1"/>
    <property type="molecule type" value="Genomic_DNA"/>
</dbReference>
<evidence type="ECO:0000256" key="1">
    <source>
        <dbReference type="SAM" id="Phobius"/>
    </source>
</evidence>
<keyword evidence="1" id="KW-0812">Transmembrane</keyword>
<comment type="caution">
    <text evidence="2">The sequence shown here is derived from an EMBL/GenBank/DDBJ whole genome shotgun (WGS) entry which is preliminary data.</text>
</comment>
<reference evidence="2 3" key="1">
    <citation type="submission" date="2015-04" db="EMBL/GenBank/DDBJ databases">
        <authorList>
            <person name="Heijne W.H."/>
            <person name="Fedorova N.D."/>
            <person name="Nierman W.C."/>
            <person name="Vollebregt A.W."/>
            <person name="Zhao Z."/>
            <person name="Wu L."/>
            <person name="Kumar M."/>
            <person name="Stam H."/>
            <person name="van den Berg M.A."/>
            <person name="Pel H.J."/>
        </authorList>
    </citation>
    <scope>NUCLEOTIDE SEQUENCE [LARGE SCALE GENOMIC DNA]</scope>
    <source>
        <strain evidence="2 3">CBS 393.64</strain>
    </source>
</reference>
<dbReference type="Proteomes" id="UP000053958">
    <property type="component" value="Unassembled WGS sequence"/>
</dbReference>
<gene>
    <name evidence="2" type="ORF">T310_7832</name>
</gene>
<dbReference type="AlphaFoldDB" id="A0A0F4YIX0"/>
<feature type="transmembrane region" description="Helical" evidence="1">
    <location>
        <begin position="90"/>
        <end position="109"/>
    </location>
</feature>
<dbReference type="GeneID" id="25320097"/>
<proteinExistence type="predicted"/>
<evidence type="ECO:0008006" key="4">
    <source>
        <dbReference type="Google" id="ProtNLM"/>
    </source>
</evidence>
<dbReference type="RefSeq" id="XP_013324834.1">
    <property type="nucleotide sequence ID" value="XM_013469380.1"/>
</dbReference>
<dbReference type="STRING" id="1408163.A0A0F4YIX0"/>
<evidence type="ECO:0000313" key="2">
    <source>
        <dbReference type="EMBL" id="KKA18222.1"/>
    </source>
</evidence>
<dbReference type="OrthoDB" id="2279611at2759"/>
<keyword evidence="1" id="KW-0472">Membrane</keyword>
<name>A0A0F4YIX0_RASE3</name>
<feature type="transmembrane region" description="Helical" evidence="1">
    <location>
        <begin position="7"/>
        <end position="32"/>
    </location>
</feature>